<feature type="non-terminal residue" evidence="1">
    <location>
        <position position="1"/>
    </location>
</feature>
<reference evidence="1" key="1">
    <citation type="journal article" date="2019" name="Sci. Rep.">
        <title>Draft genome of Tanacetum cinerariifolium, the natural source of mosquito coil.</title>
        <authorList>
            <person name="Yamashiro T."/>
            <person name="Shiraishi A."/>
            <person name="Satake H."/>
            <person name="Nakayama K."/>
        </authorList>
    </citation>
    <scope>NUCLEOTIDE SEQUENCE</scope>
</reference>
<accession>A0A6L2K9F6</accession>
<name>A0A6L2K9F6_TANCI</name>
<organism evidence="1">
    <name type="scientific">Tanacetum cinerariifolium</name>
    <name type="common">Dalmatian daisy</name>
    <name type="synonym">Chrysanthemum cinerariifolium</name>
    <dbReference type="NCBI Taxonomy" id="118510"/>
    <lineage>
        <taxon>Eukaryota</taxon>
        <taxon>Viridiplantae</taxon>
        <taxon>Streptophyta</taxon>
        <taxon>Embryophyta</taxon>
        <taxon>Tracheophyta</taxon>
        <taxon>Spermatophyta</taxon>
        <taxon>Magnoliopsida</taxon>
        <taxon>eudicotyledons</taxon>
        <taxon>Gunneridae</taxon>
        <taxon>Pentapetalae</taxon>
        <taxon>asterids</taxon>
        <taxon>campanulids</taxon>
        <taxon>Asterales</taxon>
        <taxon>Asteraceae</taxon>
        <taxon>Asteroideae</taxon>
        <taxon>Anthemideae</taxon>
        <taxon>Anthemidinae</taxon>
        <taxon>Tanacetum</taxon>
    </lineage>
</organism>
<gene>
    <name evidence="1" type="ORF">Tci_018066</name>
</gene>
<protein>
    <submittedName>
        <fullName evidence="1">Uncharacterized protein</fullName>
    </submittedName>
</protein>
<evidence type="ECO:0000313" key="1">
    <source>
        <dbReference type="EMBL" id="GEU46088.1"/>
    </source>
</evidence>
<sequence length="46" mass="4741">VSSLEVDTIGGASLSSTMIVDDEDVSSLLEISGAAKLLDTSWFLPA</sequence>
<proteinExistence type="predicted"/>
<comment type="caution">
    <text evidence="1">The sequence shown here is derived from an EMBL/GenBank/DDBJ whole genome shotgun (WGS) entry which is preliminary data.</text>
</comment>
<dbReference type="EMBL" id="BKCJ010002078">
    <property type="protein sequence ID" value="GEU46088.1"/>
    <property type="molecule type" value="Genomic_DNA"/>
</dbReference>
<dbReference type="AlphaFoldDB" id="A0A6L2K9F6"/>